<sequence length="100" mass="11236">MLKLRVTMTKGNYSYPLDPLWSTEEITTVLHFLSQVEKAYESKVDRDQLLQAYKAFKTVVPGKAPEKQLDKAFEEASGFSTYQAVKAAKAKDKGFVSLGK</sequence>
<dbReference type="InterPro" id="IPR007920">
    <property type="entry name" value="UPF0223"/>
</dbReference>
<dbReference type="EMBL" id="AEKO01000005">
    <property type="protein sequence ID" value="EFQ59887.1"/>
    <property type="molecule type" value="Genomic_DNA"/>
</dbReference>
<reference evidence="2 3" key="1">
    <citation type="submission" date="2010-10" db="EMBL/GenBank/DDBJ databases">
        <authorList>
            <person name="Durkin A.S."/>
            <person name="Madupu R."/>
            <person name="Torralba M."/>
            <person name="Gillis M."/>
            <person name="Methe B."/>
            <person name="Sutton G."/>
            <person name="Nelson K.E."/>
        </authorList>
    </citation>
    <scope>NUCLEOTIDE SEQUENCE [LARGE SCALE GENOMIC DNA]</scope>
    <source>
        <strain evidence="2 3">F0396</strain>
    </source>
</reference>
<dbReference type="Proteomes" id="UP000004896">
    <property type="component" value="Unassembled WGS sequence"/>
</dbReference>
<dbReference type="NCBIfam" id="NF003353">
    <property type="entry name" value="PRK04387.1"/>
    <property type="match status" value="1"/>
</dbReference>
<comment type="similarity">
    <text evidence="1">Belongs to the UPF0223 family.</text>
</comment>
<dbReference type="PIRSF" id="PIRSF037260">
    <property type="entry name" value="UPF0223"/>
    <property type="match status" value="1"/>
</dbReference>
<evidence type="ECO:0000256" key="1">
    <source>
        <dbReference type="HAMAP-Rule" id="MF_01041"/>
    </source>
</evidence>
<dbReference type="HAMAP" id="MF_01041">
    <property type="entry name" value="UPF0223"/>
    <property type="match status" value="1"/>
</dbReference>
<dbReference type="eggNOG" id="COG4476">
    <property type="taxonomic scope" value="Bacteria"/>
</dbReference>
<organism evidence="2 3">
    <name type="scientific">Streptococcus vestibularis F0396</name>
    <dbReference type="NCBI Taxonomy" id="904306"/>
    <lineage>
        <taxon>Bacteria</taxon>
        <taxon>Bacillati</taxon>
        <taxon>Bacillota</taxon>
        <taxon>Bacilli</taxon>
        <taxon>Lactobacillales</taxon>
        <taxon>Streptococcaceae</taxon>
        <taxon>Streptococcus</taxon>
    </lineage>
</organism>
<proteinExistence type="inferred from homology"/>
<evidence type="ECO:0000313" key="2">
    <source>
        <dbReference type="EMBL" id="EFQ59887.1"/>
    </source>
</evidence>
<dbReference type="AlphaFoldDB" id="E3CPC7"/>
<gene>
    <name evidence="2" type="ORF">HMPREF9192_1743</name>
</gene>
<dbReference type="Pfam" id="PF05256">
    <property type="entry name" value="UPF0223"/>
    <property type="match status" value="1"/>
</dbReference>
<dbReference type="Gene3D" id="1.10.220.80">
    <property type="entry name" value="BH2638-like"/>
    <property type="match status" value="1"/>
</dbReference>
<name>E3CPC7_STRVE</name>
<dbReference type="InterPro" id="IPR023324">
    <property type="entry name" value="BH2638-like_sf"/>
</dbReference>
<dbReference type="SUPFAM" id="SSF158504">
    <property type="entry name" value="BH2638-like"/>
    <property type="match status" value="1"/>
</dbReference>
<evidence type="ECO:0000313" key="3">
    <source>
        <dbReference type="Proteomes" id="UP000004896"/>
    </source>
</evidence>
<accession>E3CPC7</accession>
<protein>
    <recommendedName>
        <fullName evidence="1">UPF0223 protein HMPREF9192_1743</fullName>
    </recommendedName>
</protein>
<comment type="caution">
    <text evidence="2">The sequence shown here is derived from an EMBL/GenBank/DDBJ whole genome shotgun (WGS) entry which is preliminary data.</text>
</comment>